<gene>
    <name evidence="3" type="ORF">EHO60_16005</name>
</gene>
<name>A0A4R9G4R9_9LEPT</name>
<feature type="region of interest" description="Disordered" evidence="1">
    <location>
        <begin position="104"/>
        <end position="153"/>
    </location>
</feature>
<dbReference type="RefSeq" id="WP_135769209.1">
    <property type="nucleotide sequence ID" value="NZ_RQET01000013.1"/>
</dbReference>
<dbReference type="SUPFAM" id="SSF159894">
    <property type="entry name" value="YgaC/TfoX-N like"/>
    <property type="match status" value="1"/>
</dbReference>
<protein>
    <submittedName>
        <fullName evidence="3">TfoX family protein</fullName>
    </submittedName>
</protein>
<dbReference type="AlphaFoldDB" id="A0A4R9G4R9"/>
<accession>A0A4R9G4R9</accession>
<dbReference type="Pfam" id="PF04993">
    <property type="entry name" value="TfoX_N"/>
    <property type="match status" value="1"/>
</dbReference>
<dbReference type="Proteomes" id="UP000298458">
    <property type="component" value="Unassembled WGS sequence"/>
</dbReference>
<dbReference type="EMBL" id="RQET01000013">
    <property type="protein sequence ID" value="TGK06526.1"/>
    <property type="molecule type" value="Genomic_DNA"/>
</dbReference>
<dbReference type="Gene3D" id="3.30.1460.30">
    <property type="entry name" value="YgaC/TfoX-N like chaperone"/>
    <property type="match status" value="1"/>
</dbReference>
<dbReference type="InterPro" id="IPR047525">
    <property type="entry name" value="TfoX-like"/>
</dbReference>
<comment type="caution">
    <text evidence="3">The sequence shown here is derived from an EMBL/GenBank/DDBJ whole genome shotgun (WGS) entry which is preliminary data.</text>
</comment>
<dbReference type="PANTHER" id="PTHR36121:SF1">
    <property type="entry name" value="PROTEIN SXY"/>
    <property type="match status" value="1"/>
</dbReference>
<feature type="domain" description="TfoX N-terminal" evidence="2">
    <location>
        <begin position="11"/>
        <end position="102"/>
    </location>
</feature>
<organism evidence="3 4">
    <name type="scientific">Leptospira fletcheri</name>
    <dbReference type="NCBI Taxonomy" id="2484981"/>
    <lineage>
        <taxon>Bacteria</taxon>
        <taxon>Pseudomonadati</taxon>
        <taxon>Spirochaetota</taxon>
        <taxon>Spirochaetia</taxon>
        <taxon>Leptospirales</taxon>
        <taxon>Leptospiraceae</taxon>
        <taxon>Leptospira</taxon>
    </lineage>
</organism>
<dbReference type="PANTHER" id="PTHR36121">
    <property type="entry name" value="PROTEIN SXY"/>
    <property type="match status" value="1"/>
</dbReference>
<evidence type="ECO:0000256" key="1">
    <source>
        <dbReference type="SAM" id="MobiDB-lite"/>
    </source>
</evidence>
<sequence>MSSFLEYAQDRLKVCGPVTYKNMFGGTAIYSGNRIFGMVINDLLYFKVGPGNQAEYEAAGMAPFSYEGKNGKKVSMSYWQVPEEVIEDDEDLRFWFQRALRESVQVGSQQGKKPSASAKKAAPKKKVSRKAAPKKKTVAKKKAAPKKKAAKKR</sequence>
<proteinExistence type="predicted"/>
<dbReference type="InterPro" id="IPR007076">
    <property type="entry name" value="TfoX_N"/>
</dbReference>
<reference evidence="3" key="1">
    <citation type="journal article" date="2019" name="PLoS Negl. Trop. Dis.">
        <title>Revisiting the worldwide diversity of Leptospira species in the environment.</title>
        <authorList>
            <person name="Vincent A.T."/>
            <person name="Schiettekatte O."/>
            <person name="Bourhy P."/>
            <person name="Veyrier F.J."/>
            <person name="Picardeau M."/>
        </authorList>
    </citation>
    <scope>NUCLEOTIDE SEQUENCE [LARGE SCALE GENOMIC DNA]</scope>
    <source>
        <strain evidence="3">SSW15</strain>
    </source>
</reference>
<dbReference type="OrthoDB" id="9803291at2"/>
<evidence type="ECO:0000313" key="3">
    <source>
        <dbReference type="EMBL" id="TGK06526.1"/>
    </source>
</evidence>
<feature type="compositionally biased region" description="Basic residues" evidence="1">
    <location>
        <begin position="121"/>
        <end position="153"/>
    </location>
</feature>
<evidence type="ECO:0000259" key="2">
    <source>
        <dbReference type="Pfam" id="PF04993"/>
    </source>
</evidence>
<keyword evidence="4" id="KW-1185">Reference proteome</keyword>
<evidence type="ECO:0000313" key="4">
    <source>
        <dbReference type="Proteomes" id="UP000298458"/>
    </source>
</evidence>